<feature type="domain" description="BZIP" evidence="6">
    <location>
        <begin position="116"/>
        <end position="179"/>
    </location>
</feature>
<keyword evidence="3" id="KW-0804">Transcription</keyword>
<dbReference type="PANTHER" id="PTHR23351">
    <property type="entry name" value="FOS TRANSCRIPTION FACTOR-RELATED"/>
    <property type="match status" value="1"/>
</dbReference>
<dbReference type="AlphaFoldDB" id="A0A817P4Z8"/>
<protein>
    <recommendedName>
        <fullName evidence="6">BZIP domain-containing protein</fullName>
    </recommendedName>
</protein>
<evidence type="ECO:0000313" key="8">
    <source>
        <dbReference type="EMBL" id="CAF4136787.1"/>
    </source>
</evidence>
<dbReference type="InterPro" id="IPR000837">
    <property type="entry name" value="AP-1"/>
</dbReference>
<organism evidence="7 9">
    <name type="scientific">Rotaria socialis</name>
    <dbReference type="NCBI Taxonomy" id="392032"/>
    <lineage>
        <taxon>Eukaryota</taxon>
        <taxon>Metazoa</taxon>
        <taxon>Spiralia</taxon>
        <taxon>Gnathifera</taxon>
        <taxon>Rotifera</taxon>
        <taxon>Eurotatoria</taxon>
        <taxon>Bdelloidea</taxon>
        <taxon>Philodinida</taxon>
        <taxon>Philodinidae</taxon>
        <taxon>Rotaria</taxon>
    </lineage>
</organism>
<dbReference type="Gene3D" id="1.20.5.170">
    <property type="match status" value="1"/>
</dbReference>
<sequence length="329" mass="37036">MLPKFPDVDSIVHYLREPSLSSSLTHSTATTSNARKTDNQLESSKQQGKTKDQGNTMNTNPSVPILLKPQLKGDIQILPEGRVRYGPITVNPRKQPSKTLFTGRRSKYELLSGDEDDKRRDRRERNRVAAMKCREKREHVLNNLESEHLNELNNNQCLEKLVEDLGKRKNQLELVLVNHLNECTMMKNSPIPTQSSMIFGDTAFLSLINNTELPPPLPSLQQPIIYNDDEELCSILDPLTVLTNSAYTTDDSNSILMSEQQQQLQTFTMTNSSIERLISSFKSPTISMENNSNHSMLFNSAIGSSCAKQHSNSSEDDSLPSTLANHYVC</sequence>
<dbReference type="EMBL" id="CAJNXB010001192">
    <property type="protein sequence ID" value="CAF3142318.1"/>
    <property type="molecule type" value="Genomic_DNA"/>
</dbReference>
<feature type="coiled-coil region" evidence="4">
    <location>
        <begin position="141"/>
        <end position="182"/>
    </location>
</feature>
<evidence type="ECO:0000313" key="10">
    <source>
        <dbReference type="Proteomes" id="UP000663873"/>
    </source>
</evidence>
<feature type="compositionally biased region" description="Low complexity" evidence="5">
    <location>
        <begin position="20"/>
        <end position="32"/>
    </location>
</feature>
<keyword evidence="10" id="KW-1185">Reference proteome</keyword>
<evidence type="ECO:0000256" key="5">
    <source>
        <dbReference type="SAM" id="MobiDB-lite"/>
    </source>
</evidence>
<keyword evidence="4" id="KW-0175">Coiled coil</keyword>
<keyword evidence="2" id="KW-0238">DNA-binding</keyword>
<proteinExistence type="predicted"/>
<dbReference type="EMBL" id="CAJOBP010000182">
    <property type="protein sequence ID" value="CAF4136787.1"/>
    <property type="molecule type" value="Genomic_DNA"/>
</dbReference>
<evidence type="ECO:0000256" key="1">
    <source>
        <dbReference type="ARBA" id="ARBA00023015"/>
    </source>
</evidence>
<feature type="compositionally biased region" description="Polar residues" evidence="5">
    <location>
        <begin position="40"/>
        <end position="62"/>
    </location>
</feature>
<dbReference type="OrthoDB" id="10036928at2759"/>
<evidence type="ECO:0000256" key="4">
    <source>
        <dbReference type="SAM" id="Coils"/>
    </source>
</evidence>
<dbReference type="PROSITE" id="PS00036">
    <property type="entry name" value="BZIP_BASIC"/>
    <property type="match status" value="1"/>
</dbReference>
<dbReference type="GO" id="GO:0000981">
    <property type="term" value="F:DNA-binding transcription factor activity, RNA polymerase II-specific"/>
    <property type="evidence" value="ECO:0007669"/>
    <property type="project" value="TreeGrafter"/>
</dbReference>
<gene>
    <name evidence="7" type="ORF">TIS948_LOCUS9229</name>
    <name evidence="8" type="ORF">UJA718_LOCUS2625</name>
</gene>
<evidence type="ECO:0000256" key="3">
    <source>
        <dbReference type="ARBA" id="ARBA00023163"/>
    </source>
</evidence>
<dbReference type="InterPro" id="IPR046347">
    <property type="entry name" value="bZIP_sf"/>
</dbReference>
<evidence type="ECO:0000313" key="9">
    <source>
        <dbReference type="Proteomes" id="UP000663825"/>
    </source>
</evidence>
<dbReference type="GO" id="GO:0005634">
    <property type="term" value="C:nucleus"/>
    <property type="evidence" value="ECO:0007669"/>
    <property type="project" value="TreeGrafter"/>
</dbReference>
<evidence type="ECO:0000313" key="7">
    <source>
        <dbReference type="EMBL" id="CAF3142318.1"/>
    </source>
</evidence>
<keyword evidence="1" id="KW-0805">Transcription regulation</keyword>
<evidence type="ECO:0000256" key="2">
    <source>
        <dbReference type="ARBA" id="ARBA00023125"/>
    </source>
</evidence>
<dbReference type="SMART" id="SM00338">
    <property type="entry name" value="BRLZ"/>
    <property type="match status" value="1"/>
</dbReference>
<feature type="region of interest" description="Disordered" evidence="5">
    <location>
        <begin position="20"/>
        <end position="65"/>
    </location>
</feature>
<dbReference type="Proteomes" id="UP000663825">
    <property type="component" value="Unassembled WGS sequence"/>
</dbReference>
<dbReference type="InterPro" id="IPR004827">
    <property type="entry name" value="bZIP"/>
</dbReference>
<dbReference type="PRINTS" id="PR00042">
    <property type="entry name" value="LEUZIPPRFOS"/>
</dbReference>
<reference evidence="7" key="1">
    <citation type="submission" date="2021-02" db="EMBL/GenBank/DDBJ databases">
        <authorList>
            <person name="Nowell W R."/>
        </authorList>
    </citation>
    <scope>NUCLEOTIDE SEQUENCE</scope>
</reference>
<dbReference type="Proteomes" id="UP000663873">
    <property type="component" value="Unassembled WGS sequence"/>
</dbReference>
<dbReference type="GO" id="GO:0000978">
    <property type="term" value="F:RNA polymerase II cis-regulatory region sequence-specific DNA binding"/>
    <property type="evidence" value="ECO:0007669"/>
    <property type="project" value="TreeGrafter"/>
</dbReference>
<accession>A0A817P4Z8</accession>
<dbReference type="PANTHER" id="PTHR23351:SF24">
    <property type="entry name" value="ACTIVATING TRANSCRIPTION FACTOR 3-RELATED"/>
    <property type="match status" value="1"/>
</dbReference>
<comment type="caution">
    <text evidence="7">The sequence shown here is derived from an EMBL/GenBank/DDBJ whole genome shotgun (WGS) entry which is preliminary data.</text>
</comment>
<evidence type="ECO:0000259" key="6">
    <source>
        <dbReference type="PROSITE" id="PS50217"/>
    </source>
</evidence>
<name>A0A817P4Z8_9BILA</name>
<dbReference type="SUPFAM" id="SSF57959">
    <property type="entry name" value="Leucine zipper domain"/>
    <property type="match status" value="1"/>
</dbReference>
<dbReference type="PROSITE" id="PS50217">
    <property type="entry name" value="BZIP"/>
    <property type="match status" value="1"/>
</dbReference>